<dbReference type="AlphaFoldDB" id="K3WDV7"/>
<dbReference type="SMART" id="SM00333">
    <property type="entry name" value="TUDOR"/>
    <property type="match status" value="1"/>
</dbReference>
<reference evidence="5" key="2">
    <citation type="submission" date="2010-04" db="EMBL/GenBank/DDBJ databases">
        <authorList>
            <person name="Buell R."/>
            <person name="Hamilton J."/>
            <person name="Hostetler J."/>
        </authorList>
    </citation>
    <scope>NUCLEOTIDE SEQUENCE [LARGE SCALE GENOMIC DNA]</scope>
    <source>
        <strain evidence="5">DAOM:BR144</strain>
    </source>
</reference>
<dbReference type="eggNOG" id="ENOG502S36I">
    <property type="taxonomic scope" value="Eukaryota"/>
</dbReference>
<dbReference type="EMBL" id="GL376603">
    <property type="status" value="NOT_ANNOTATED_CDS"/>
    <property type="molecule type" value="Genomic_DNA"/>
</dbReference>
<feature type="compositionally biased region" description="Basic residues" evidence="1">
    <location>
        <begin position="51"/>
        <end position="65"/>
    </location>
</feature>
<dbReference type="Proteomes" id="UP000019132">
    <property type="component" value="Unassembled WGS sequence"/>
</dbReference>
<reference evidence="4" key="3">
    <citation type="submission" date="2015-02" db="UniProtKB">
        <authorList>
            <consortium name="EnsemblProtists"/>
        </authorList>
    </citation>
    <scope>IDENTIFICATION</scope>
    <source>
        <strain evidence="4">DAOM BR144</strain>
    </source>
</reference>
<accession>K3WDV7</accession>
<evidence type="ECO:0000313" key="4">
    <source>
        <dbReference type="EnsemblProtists" id="PYU1_T003148"/>
    </source>
</evidence>
<feature type="signal peptide" evidence="2">
    <location>
        <begin position="1"/>
        <end position="22"/>
    </location>
</feature>
<feature type="region of interest" description="Disordered" evidence="1">
    <location>
        <begin position="35"/>
        <end position="105"/>
    </location>
</feature>
<dbReference type="HOGENOM" id="CLU_925822_0_0_1"/>
<dbReference type="EnsemblProtists" id="PYU1_T003148">
    <property type="protein sequence ID" value="PYU1_T003148"/>
    <property type="gene ID" value="PYU1_G003142"/>
</dbReference>
<proteinExistence type="predicted"/>
<reference evidence="5" key="1">
    <citation type="journal article" date="2010" name="Genome Biol.">
        <title>Genome sequence of the necrotrophic plant pathogen Pythium ultimum reveals original pathogenicity mechanisms and effector repertoire.</title>
        <authorList>
            <person name="Levesque C.A."/>
            <person name="Brouwer H."/>
            <person name="Cano L."/>
            <person name="Hamilton J.P."/>
            <person name="Holt C."/>
            <person name="Huitema E."/>
            <person name="Raffaele S."/>
            <person name="Robideau G.P."/>
            <person name="Thines M."/>
            <person name="Win J."/>
            <person name="Zerillo M.M."/>
            <person name="Beakes G.W."/>
            <person name="Boore J.L."/>
            <person name="Busam D."/>
            <person name="Dumas B."/>
            <person name="Ferriera S."/>
            <person name="Fuerstenberg S.I."/>
            <person name="Gachon C.M."/>
            <person name="Gaulin E."/>
            <person name="Govers F."/>
            <person name="Grenville-Briggs L."/>
            <person name="Horner N."/>
            <person name="Hostetler J."/>
            <person name="Jiang R.H."/>
            <person name="Johnson J."/>
            <person name="Krajaejun T."/>
            <person name="Lin H."/>
            <person name="Meijer H.J."/>
            <person name="Moore B."/>
            <person name="Morris P."/>
            <person name="Phuntmart V."/>
            <person name="Puiu D."/>
            <person name="Shetty J."/>
            <person name="Stajich J.E."/>
            <person name="Tripathy S."/>
            <person name="Wawra S."/>
            <person name="van West P."/>
            <person name="Whitty B.R."/>
            <person name="Coutinho P.M."/>
            <person name="Henrissat B."/>
            <person name="Martin F."/>
            <person name="Thomas P.D."/>
            <person name="Tyler B.M."/>
            <person name="De Vries R.P."/>
            <person name="Kamoun S."/>
            <person name="Yandell M."/>
            <person name="Tisserat N."/>
            <person name="Buell C.R."/>
        </authorList>
    </citation>
    <scope>NUCLEOTIDE SEQUENCE</scope>
    <source>
        <strain evidence="5">DAOM:BR144</strain>
    </source>
</reference>
<evidence type="ECO:0000256" key="2">
    <source>
        <dbReference type="SAM" id="SignalP"/>
    </source>
</evidence>
<dbReference type="InterPro" id="IPR041297">
    <property type="entry name" value="Crb2_Tudor"/>
</dbReference>
<dbReference type="CDD" id="cd04508">
    <property type="entry name" value="Tudor_SF"/>
    <property type="match status" value="1"/>
</dbReference>
<sequence>MPEFSGTTRLVATLLLLVLSLAAWKWLLQSPSGGATANGAAGGASGAAAKAPRKPKKKSKKRATAKKAAASARDEADSSEQMSATTAVATEEEDGGNGSDDSDDGLSAVQVLAKRKFQVKAIGAVPTTKKNDTARGAGVTAPKYELNQRVLARFEGGREWFPATIMEIRRGNEYHVKYDDGEIEYHVPHALIKPRDAEPSPTSPRTASSTTATMESTVASHAGDQASAAPHASESDDDGDGTSDEDEDDGWEMVGGATSGKTKKSKNAASASTAPVVGEGGLTKRQRENRRKKERQKEIKELARAQAQENGLHAKWGGTYSKMKYVPPPKQA</sequence>
<evidence type="ECO:0000259" key="3">
    <source>
        <dbReference type="SMART" id="SM00333"/>
    </source>
</evidence>
<dbReference type="InParanoid" id="K3WDV7"/>
<evidence type="ECO:0000256" key="1">
    <source>
        <dbReference type="SAM" id="MobiDB-lite"/>
    </source>
</evidence>
<dbReference type="InterPro" id="IPR002999">
    <property type="entry name" value="Tudor"/>
</dbReference>
<feature type="compositionally biased region" description="Acidic residues" evidence="1">
    <location>
        <begin position="90"/>
        <end position="104"/>
    </location>
</feature>
<keyword evidence="2" id="KW-0732">Signal</keyword>
<feature type="chain" id="PRO_5003871840" description="Tudor domain-containing protein" evidence="2">
    <location>
        <begin position="23"/>
        <end position="332"/>
    </location>
</feature>
<evidence type="ECO:0000313" key="5">
    <source>
        <dbReference type="Proteomes" id="UP000019132"/>
    </source>
</evidence>
<dbReference type="SUPFAM" id="SSF63748">
    <property type="entry name" value="Tudor/PWWP/MBT"/>
    <property type="match status" value="1"/>
</dbReference>
<dbReference type="OMA" id="WSENDGV"/>
<name>K3WDV7_GLOUD</name>
<dbReference type="Pfam" id="PF18115">
    <property type="entry name" value="Tudor_3"/>
    <property type="match status" value="1"/>
</dbReference>
<organism evidence="4 5">
    <name type="scientific">Globisporangium ultimum (strain ATCC 200006 / CBS 805.95 / DAOM BR144)</name>
    <name type="common">Pythium ultimum</name>
    <dbReference type="NCBI Taxonomy" id="431595"/>
    <lineage>
        <taxon>Eukaryota</taxon>
        <taxon>Sar</taxon>
        <taxon>Stramenopiles</taxon>
        <taxon>Oomycota</taxon>
        <taxon>Peronosporomycetes</taxon>
        <taxon>Pythiales</taxon>
        <taxon>Pythiaceae</taxon>
        <taxon>Globisporangium</taxon>
    </lineage>
</organism>
<dbReference type="Gene3D" id="2.30.30.140">
    <property type="match status" value="1"/>
</dbReference>
<protein>
    <recommendedName>
        <fullName evidence="3">Tudor domain-containing protein</fullName>
    </recommendedName>
</protein>
<feature type="compositionally biased region" description="Acidic residues" evidence="1">
    <location>
        <begin position="235"/>
        <end position="251"/>
    </location>
</feature>
<feature type="compositionally biased region" description="Low complexity" evidence="1">
    <location>
        <begin position="199"/>
        <end position="220"/>
    </location>
</feature>
<keyword evidence="5" id="KW-1185">Reference proteome</keyword>
<feature type="domain" description="Tudor" evidence="3">
    <location>
        <begin position="142"/>
        <end position="199"/>
    </location>
</feature>
<feature type="region of interest" description="Disordered" evidence="1">
    <location>
        <begin position="191"/>
        <end position="332"/>
    </location>
</feature>
<feature type="compositionally biased region" description="Polar residues" evidence="1">
    <location>
        <begin position="79"/>
        <end position="88"/>
    </location>
</feature>
<dbReference type="VEuPathDB" id="FungiDB:PYU1_G003142"/>